<proteinExistence type="predicted"/>
<dbReference type="EMBL" id="UIHC01000016">
    <property type="protein sequence ID" value="SUZ32149.1"/>
    <property type="molecule type" value="Genomic_DNA"/>
</dbReference>
<organism evidence="3 4">
    <name type="scientific">Roseinatronobacter ekhonensis</name>
    <dbReference type="NCBI Taxonomy" id="254356"/>
    <lineage>
        <taxon>Bacteria</taxon>
        <taxon>Pseudomonadati</taxon>
        <taxon>Pseudomonadota</taxon>
        <taxon>Alphaproteobacteria</taxon>
        <taxon>Rhodobacterales</taxon>
        <taxon>Paracoccaceae</taxon>
        <taxon>Roseinatronobacter</taxon>
    </lineage>
</organism>
<dbReference type="Proteomes" id="UP000272908">
    <property type="component" value="Unassembled WGS sequence"/>
</dbReference>
<gene>
    <name evidence="3" type="ORF">ROE7235_01903</name>
</gene>
<accession>A0A3B0MRA7</accession>
<feature type="compositionally biased region" description="Polar residues" evidence="1">
    <location>
        <begin position="1"/>
        <end position="10"/>
    </location>
</feature>
<feature type="region of interest" description="Disordered" evidence="1">
    <location>
        <begin position="1"/>
        <end position="29"/>
    </location>
</feature>
<evidence type="ECO:0000256" key="1">
    <source>
        <dbReference type="SAM" id="MobiDB-lite"/>
    </source>
</evidence>
<reference evidence="4" key="1">
    <citation type="submission" date="2018-08" db="EMBL/GenBank/DDBJ databases">
        <authorList>
            <person name="Rodrigo-Torres L."/>
            <person name="Arahal R. D."/>
            <person name="Lucena T."/>
        </authorList>
    </citation>
    <scope>NUCLEOTIDE SEQUENCE [LARGE SCALE GENOMIC DNA]</scope>
    <source>
        <strain evidence="4">CECT 7235</strain>
    </source>
</reference>
<feature type="domain" description="Flagellar hook-length control protein-like C-terminal" evidence="2">
    <location>
        <begin position="346"/>
        <end position="424"/>
    </location>
</feature>
<evidence type="ECO:0000313" key="4">
    <source>
        <dbReference type="Proteomes" id="UP000272908"/>
    </source>
</evidence>
<keyword evidence="4" id="KW-1185">Reference proteome</keyword>
<dbReference type="InterPro" id="IPR021136">
    <property type="entry name" value="Flagellar_hook_control-like_C"/>
</dbReference>
<dbReference type="CDD" id="cd17470">
    <property type="entry name" value="T3SS_Flik_C"/>
    <property type="match status" value="1"/>
</dbReference>
<name>A0A3B0MRA7_9RHOB</name>
<evidence type="ECO:0000259" key="2">
    <source>
        <dbReference type="Pfam" id="PF02120"/>
    </source>
</evidence>
<feature type="compositionally biased region" description="Polar residues" evidence="1">
    <location>
        <begin position="451"/>
        <end position="463"/>
    </location>
</feature>
<dbReference type="Gene3D" id="3.30.750.140">
    <property type="match status" value="1"/>
</dbReference>
<sequence length="463" mass="49070">MPDFTLQTDLTPPHRGRQTKADTQPSEDTGFAQHLYPEQAAGTPQAALHTRVGVVEKDGVDTLDADRRSARRDSHTALWHLPKGIDPTLGSSRETEMAKTDLSASGEVLKDGAQLVALSGNSQDVSLKVGGHPLEADGARVLPLTQGSASLVPQEHRSAAGASGGPDQGVAVEMPQVSETRKIQNAQSETVFRSAESHIPVAPLALRPDTAQGVARLSPAAPALAVLNAFVPEPRKLQSLPDQRSFERVARDRSGNMVPVQGPQPALPGTVAATAPATIGTKPIAQPASALLVPEVPEPWHNAPLRERDAIGLATPHATNQVAHSGSQNFAAPTTPPSPTAQIAQMLAQTKGDVFEITLSPEELGRVRIHLQQSEIGLQVLIATERPETLDFLRKNIAALSRDLSDLGFAGARFEFEQGHQDGQHNGRSSDADLPAQIMPVLGTDVPPSLSPQTQTNGLDLRF</sequence>
<feature type="region of interest" description="Disordered" evidence="1">
    <location>
        <begin position="442"/>
        <end position="463"/>
    </location>
</feature>
<dbReference type="AlphaFoldDB" id="A0A3B0MRA7"/>
<dbReference type="Pfam" id="PF02120">
    <property type="entry name" value="Flg_hook"/>
    <property type="match status" value="1"/>
</dbReference>
<dbReference type="InterPro" id="IPR038610">
    <property type="entry name" value="FliK-like_C_sf"/>
</dbReference>
<protein>
    <recommendedName>
        <fullName evidence="2">Flagellar hook-length control protein-like C-terminal domain-containing protein</fullName>
    </recommendedName>
</protein>
<evidence type="ECO:0000313" key="3">
    <source>
        <dbReference type="EMBL" id="SUZ32149.1"/>
    </source>
</evidence>